<evidence type="ECO:0000256" key="6">
    <source>
        <dbReference type="SAM" id="MobiDB-lite"/>
    </source>
</evidence>
<comment type="subcellular location">
    <subcellularLocation>
        <location evidence="1">Cell membrane</location>
        <topology evidence="1">Multi-pass membrane protein</topology>
    </subcellularLocation>
</comment>
<dbReference type="Proteomes" id="UP000006461">
    <property type="component" value="Chromosome"/>
</dbReference>
<proteinExistence type="predicted"/>
<dbReference type="GO" id="GO:0005886">
    <property type="term" value="C:plasma membrane"/>
    <property type="evidence" value="ECO:0007669"/>
    <property type="project" value="UniProtKB-SubCell"/>
</dbReference>
<feature type="transmembrane region" description="Helical" evidence="7">
    <location>
        <begin position="424"/>
        <end position="442"/>
    </location>
</feature>
<evidence type="ECO:0000256" key="2">
    <source>
        <dbReference type="ARBA" id="ARBA00022475"/>
    </source>
</evidence>
<dbReference type="InterPro" id="IPR050833">
    <property type="entry name" value="Poly_Biosynth_Transport"/>
</dbReference>
<dbReference type="EMBL" id="FO203431">
    <property type="protein sequence ID" value="CCH85876.1"/>
    <property type="molecule type" value="Genomic_DNA"/>
</dbReference>
<feature type="region of interest" description="Disordered" evidence="6">
    <location>
        <begin position="1"/>
        <end position="68"/>
    </location>
</feature>
<reference evidence="8 9" key="1">
    <citation type="journal article" date="2012" name="J. Bacteriol.">
        <title>Genome Sequence of Radiation-Resistant Modestobacter marinus Strain BC501, a Representative Actinobacterium That Thrives on Calcareous Stone Surfaces.</title>
        <authorList>
            <person name="Normand P."/>
            <person name="Gury J."/>
            <person name="Pujic P."/>
            <person name="Chouaia B."/>
            <person name="Crotti E."/>
            <person name="Brusetti L."/>
            <person name="Daffonchio D."/>
            <person name="Vacherie B."/>
            <person name="Barbe V."/>
            <person name="Medigue C."/>
            <person name="Calteau A."/>
            <person name="Ghodhbane-Gtari F."/>
            <person name="Essoussi I."/>
            <person name="Nouioui I."/>
            <person name="Abbassi-Ghozzi I."/>
            <person name="Gtari M."/>
        </authorList>
    </citation>
    <scope>NUCLEOTIDE SEQUENCE [LARGE SCALE GENOMIC DNA]</scope>
    <source>
        <strain evidence="9">BC 501</strain>
    </source>
</reference>
<sequence length="546" mass="56666">MELPGEPVAGREALHGGTGRHRADGTGAGTTGAPRTVDDLTDPAVASDPADQAMSSGSLPPDGAPPAPEGQSLFGRGLLYVAVWSLQLLSAVVVYPVLAHLLPAEEFGRLASGMALSQVLVVLAVLGFDQAVILLRAETGSDRAARSLVAAGVGIGAVVTLVAVATAGLWSDTLGFDGASSLVLVTLLWTPPSVGIMLSSVMLLSEDRLRAFSVVNLLYGVGGQVIGMLLIVLLDERTAMAYALGYLGALVVTMLIGFVLVRPRWAGIADVPLARRALKLGVPLMVSSLAVYVLNAGDRLVIQRVLGAEEVGRYQIAYNVGNVAIILLGMASMAWAPQIAAVRDEAARWVLIGRSRDALLRLMMPVIVGLTLGAPFALVIAAPASFAPEELLFVVFLVAAAGFPVLIGNATARALITLEHTNNLAVAAIVAAVLNVVLNVVLLPVWGLAGGAAATMAAFIVQTVMHRLALPKHVRWPRIHWKLQVGAATALAVAALSTLLPQDTTWNLGRFAVAVLCLPWFLHQLKIARAGDTGGVAAPDGARATA</sequence>
<feature type="transmembrane region" description="Helical" evidence="7">
    <location>
        <begin position="391"/>
        <end position="412"/>
    </location>
</feature>
<keyword evidence="5 7" id="KW-0472">Membrane</keyword>
<dbReference type="Pfam" id="PF01943">
    <property type="entry name" value="Polysacc_synt"/>
    <property type="match status" value="1"/>
</dbReference>
<feature type="transmembrane region" description="Helical" evidence="7">
    <location>
        <begin position="277"/>
        <end position="296"/>
    </location>
</feature>
<feature type="transmembrane region" description="Helical" evidence="7">
    <location>
        <begin position="147"/>
        <end position="170"/>
    </location>
</feature>
<keyword evidence="4 7" id="KW-1133">Transmembrane helix</keyword>
<protein>
    <submittedName>
        <fullName evidence="8">Lipopolysaccharide biosynthesis translocase</fullName>
    </submittedName>
</protein>
<feature type="transmembrane region" description="Helical" evidence="7">
    <location>
        <begin position="448"/>
        <end position="469"/>
    </location>
</feature>
<feature type="transmembrane region" description="Helical" evidence="7">
    <location>
        <begin position="240"/>
        <end position="261"/>
    </location>
</feature>
<name>I4ER63_MODI5</name>
<evidence type="ECO:0000256" key="7">
    <source>
        <dbReference type="SAM" id="Phobius"/>
    </source>
</evidence>
<dbReference type="PANTHER" id="PTHR30250:SF11">
    <property type="entry name" value="O-ANTIGEN TRANSPORTER-RELATED"/>
    <property type="match status" value="1"/>
</dbReference>
<dbReference type="AlphaFoldDB" id="I4ER63"/>
<dbReference type="OMA" id="LFTWERT"/>
<feature type="transmembrane region" description="Helical" evidence="7">
    <location>
        <begin position="78"/>
        <end position="98"/>
    </location>
</feature>
<dbReference type="HOGENOM" id="CLU_543724_0_0_11"/>
<accession>I4ER63</accession>
<feature type="transmembrane region" description="Helical" evidence="7">
    <location>
        <begin position="110"/>
        <end position="135"/>
    </location>
</feature>
<gene>
    <name evidence="8" type="ordered locus">MODMU_0418</name>
</gene>
<feature type="transmembrane region" description="Helical" evidence="7">
    <location>
        <begin position="182"/>
        <end position="204"/>
    </location>
</feature>
<keyword evidence="3 7" id="KW-0812">Transmembrane</keyword>
<dbReference type="STRING" id="477641.MODMU_0418"/>
<dbReference type="KEGG" id="mmar:MODMU_0418"/>
<evidence type="ECO:0000313" key="9">
    <source>
        <dbReference type="Proteomes" id="UP000006461"/>
    </source>
</evidence>
<dbReference type="InterPro" id="IPR002797">
    <property type="entry name" value="Polysacc_synth"/>
</dbReference>
<evidence type="ECO:0000256" key="4">
    <source>
        <dbReference type="ARBA" id="ARBA00022989"/>
    </source>
</evidence>
<dbReference type="OrthoDB" id="5016530at2"/>
<keyword evidence="2" id="KW-1003">Cell membrane</keyword>
<feature type="transmembrane region" description="Helical" evidence="7">
    <location>
        <begin position="358"/>
        <end position="385"/>
    </location>
</feature>
<evidence type="ECO:0000256" key="5">
    <source>
        <dbReference type="ARBA" id="ARBA00023136"/>
    </source>
</evidence>
<feature type="transmembrane region" description="Helical" evidence="7">
    <location>
        <begin position="316"/>
        <end position="337"/>
    </location>
</feature>
<dbReference type="PANTHER" id="PTHR30250">
    <property type="entry name" value="PST FAMILY PREDICTED COLANIC ACID TRANSPORTER"/>
    <property type="match status" value="1"/>
</dbReference>
<organism evidence="8 9">
    <name type="scientific">Modestobacter italicus (strain DSM 44449 / CECT 9708 / BC 501)</name>
    <dbReference type="NCBI Taxonomy" id="2732864"/>
    <lineage>
        <taxon>Bacteria</taxon>
        <taxon>Bacillati</taxon>
        <taxon>Actinomycetota</taxon>
        <taxon>Actinomycetes</taxon>
        <taxon>Geodermatophilales</taxon>
        <taxon>Geodermatophilaceae</taxon>
        <taxon>Modestobacter</taxon>
    </lineage>
</organism>
<evidence type="ECO:0000256" key="1">
    <source>
        <dbReference type="ARBA" id="ARBA00004651"/>
    </source>
</evidence>
<evidence type="ECO:0000256" key="3">
    <source>
        <dbReference type="ARBA" id="ARBA00022692"/>
    </source>
</evidence>
<feature type="transmembrane region" description="Helical" evidence="7">
    <location>
        <begin position="211"/>
        <end position="234"/>
    </location>
</feature>
<dbReference type="eggNOG" id="COG2244">
    <property type="taxonomic scope" value="Bacteria"/>
</dbReference>
<keyword evidence="9" id="KW-1185">Reference proteome</keyword>
<evidence type="ECO:0000313" key="8">
    <source>
        <dbReference type="EMBL" id="CCH85876.1"/>
    </source>
</evidence>